<dbReference type="InterPro" id="IPR000515">
    <property type="entry name" value="MetI-like"/>
</dbReference>
<feature type="transmembrane region" description="Helical" evidence="7">
    <location>
        <begin position="205"/>
        <end position="235"/>
    </location>
</feature>
<dbReference type="RefSeq" id="WP_345454961.1">
    <property type="nucleotide sequence ID" value="NZ_BAABKG010000001.1"/>
</dbReference>
<keyword evidence="11" id="KW-1185">Reference proteome</keyword>
<feature type="transmembrane region" description="Helical" evidence="7">
    <location>
        <begin position="108"/>
        <end position="127"/>
    </location>
</feature>
<proteinExistence type="inferred from homology"/>
<feature type="transmembrane region" description="Helical" evidence="7">
    <location>
        <begin position="165"/>
        <end position="184"/>
    </location>
</feature>
<evidence type="ECO:0000313" key="11">
    <source>
        <dbReference type="Proteomes" id="UP001500221"/>
    </source>
</evidence>
<keyword evidence="3" id="KW-1003">Cell membrane</keyword>
<feature type="region of interest" description="Disordered" evidence="8">
    <location>
        <begin position="1"/>
        <end position="29"/>
    </location>
</feature>
<feature type="transmembrane region" description="Helical" evidence="7">
    <location>
        <begin position="261"/>
        <end position="282"/>
    </location>
</feature>
<evidence type="ECO:0000259" key="9">
    <source>
        <dbReference type="PROSITE" id="PS50928"/>
    </source>
</evidence>
<keyword evidence="2 7" id="KW-0813">Transport</keyword>
<evidence type="ECO:0000256" key="4">
    <source>
        <dbReference type="ARBA" id="ARBA00022692"/>
    </source>
</evidence>
<gene>
    <name evidence="10" type="ORF">GCM10023340_09040</name>
</gene>
<reference evidence="11" key="1">
    <citation type="journal article" date="2019" name="Int. J. Syst. Evol. Microbiol.">
        <title>The Global Catalogue of Microorganisms (GCM) 10K type strain sequencing project: providing services to taxonomists for standard genome sequencing and annotation.</title>
        <authorList>
            <consortium name="The Broad Institute Genomics Platform"/>
            <consortium name="The Broad Institute Genome Sequencing Center for Infectious Disease"/>
            <person name="Wu L."/>
            <person name="Ma J."/>
        </authorList>
    </citation>
    <scope>NUCLEOTIDE SEQUENCE [LARGE SCALE GENOMIC DNA]</scope>
    <source>
        <strain evidence="11">JCM 18459</strain>
    </source>
</reference>
<dbReference type="EMBL" id="BAABKG010000001">
    <property type="protein sequence ID" value="GAA5143502.1"/>
    <property type="molecule type" value="Genomic_DNA"/>
</dbReference>
<accession>A0ABP9PCH1</accession>
<name>A0ABP9PCH1_9ACTN</name>
<evidence type="ECO:0000256" key="1">
    <source>
        <dbReference type="ARBA" id="ARBA00004651"/>
    </source>
</evidence>
<feature type="transmembrane region" description="Helical" evidence="7">
    <location>
        <begin position="134"/>
        <end position="159"/>
    </location>
</feature>
<keyword evidence="5 7" id="KW-1133">Transmembrane helix</keyword>
<dbReference type="Proteomes" id="UP001500221">
    <property type="component" value="Unassembled WGS sequence"/>
</dbReference>
<dbReference type="CDD" id="cd06261">
    <property type="entry name" value="TM_PBP2"/>
    <property type="match status" value="1"/>
</dbReference>
<feature type="transmembrane region" description="Helical" evidence="7">
    <location>
        <begin position="46"/>
        <end position="66"/>
    </location>
</feature>
<evidence type="ECO:0000256" key="5">
    <source>
        <dbReference type="ARBA" id="ARBA00022989"/>
    </source>
</evidence>
<dbReference type="PANTHER" id="PTHR30151">
    <property type="entry name" value="ALKANE SULFONATE ABC TRANSPORTER-RELATED, MEMBRANE SUBUNIT"/>
    <property type="match status" value="1"/>
</dbReference>
<feature type="domain" description="ABC transmembrane type-1" evidence="9">
    <location>
        <begin position="99"/>
        <end position="279"/>
    </location>
</feature>
<comment type="subcellular location">
    <subcellularLocation>
        <location evidence="1 7">Cell membrane</location>
        <topology evidence="1 7">Multi-pass membrane protein</topology>
    </subcellularLocation>
</comment>
<protein>
    <submittedName>
        <fullName evidence="10">ABC transporter permease</fullName>
    </submittedName>
</protein>
<dbReference type="Gene3D" id="1.10.3720.10">
    <property type="entry name" value="MetI-like"/>
    <property type="match status" value="1"/>
</dbReference>
<sequence length="290" mass="31028">MSHTDQVRATGEATLAGAPPVTAGPADPADRAIDAADRAADRRERLVRVTGQVGVGVVFLVAWQLLSGPVANPFFISEPAAILERLVELTRSGELWQHLSTTMTETGLGLAVGLPLGVVVGVAVALSRTVGPWFYPYIIALYSLPRVALAPLFIVWFGLGLGSKVVMVVTMVVFVVFYNVYQGVKDIDEDLLAMARSYRAGRGHVLRWIILPAISTWLLTALRLAIGLGLIGAVIAELVGSSEGLGFYIKDSSNALDTTGVFAGLVVITVVAMLFEQLIAAVERRVLRHR</sequence>
<dbReference type="SUPFAM" id="SSF161098">
    <property type="entry name" value="MetI-like"/>
    <property type="match status" value="1"/>
</dbReference>
<comment type="similarity">
    <text evidence="7">Belongs to the binding-protein-dependent transport system permease family.</text>
</comment>
<dbReference type="PROSITE" id="PS50928">
    <property type="entry name" value="ABC_TM1"/>
    <property type="match status" value="1"/>
</dbReference>
<keyword evidence="4 7" id="KW-0812">Transmembrane</keyword>
<evidence type="ECO:0000256" key="7">
    <source>
        <dbReference type="RuleBase" id="RU363032"/>
    </source>
</evidence>
<dbReference type="PANTHER" id="PTHR30151:SF20">
    <property type="entry name" value="ABC TRANSPORTER PERMEASE PROTEIN HI_0355-RELATED"/>
    <property type="match status" value="1"/>
</dbReference>
<dbReference type="InterPro" id="IPR035906">
    <property type="entry name" value="MetI-like_sf"/>
</dbReference>
<evidence type="ECO:0000313" key="10">
    <source>
        <dbReference type="EMBL" id="GAA5143502.1"/>
    </source>
</evidence>
<evidence type="ECO:0000256" key="3">
    <source>
        <dbReference type="ARBA" id="ARBA00022475"/>
    </source>
</evidence>
<comment type="caution">
    <text evidence="10">The sequence shown here is derived from an EMBL/GenBank/DDBJ whole genome shotgun (WGS) entry which is preliminary data.</text>
</comment>
<evidence type="ECO:0000256" key="6">
    <source>
        <dbReference type="ARBA" id="ARBA00023136"/>
    </source>
</evidence>
<evidence type="ECO:0000256" key="8">
    <source>
        <dbReference type="SAM" id="MobiDB-lite"/>
    </source>
</evidence>
<organism evidence="10 11">
    <name type="scientific">Nocardioides marinquilinus</name>
    <dbReference type="NCBI Taxonomy" id="1210400"/>
    <lineage>
        <taxon>Bacteria</taxon>
        <taxon>Bacillati</taxon>
        <taxon>Actinomycetota</taxon>
        <taxon>Actinomycetes</taxon>
        <taxon>Propionibacteriales</taxon>
        <taxon>Nocardioidaceae</taxon>
        <taxon>Nocardioides</taxon>
    </lineage>
</organism>
<dbReference type="Pfam" id="PF00528">
    <property type="entry name" value="BPD_transp_1"/>
    <property type="match status" value="1"/>
</dbReference>
<evidence type="ECO:0000256" key="2">
    <source>
        <dbReference type="ARBA" id="ARBA00022448"/>
    </source>
</evidence>
<keyword evidence="6 7" id="KW-0472">Membrane</keyword>